<dbReference type="EMBL" id="UINC01138806">
    <property type="protein sequence ID" value="SVD24978.1"/>
    <property type="molecule type" value="Genomic_DNA"/>
</dbReference>
<protein>
    <submittedName>
        <fullName evidence="1">Uncharacterized protein</fullName>
    </submittedName>
</protein>
<name>A0A382TU30_9ZZZZ</name>
<reference evidence="1" key="1">
    <citation type="submission" date="2018-05" db="EMBL/GenBank/DDBJ databases">
        <authorList>
            <person name="Lanie J.A."/>
            <person name="Ng W.-L."/>
            <person name="Kazmierczak K.M."/>
            <person name="Andrzejewski T.M."/>
            <person name="Davidsen T.M."/>
            <person name="Wayne K.J."/>
            <person name="Tettelin H."/>
            <person name="Glass J.I."/>
            <person name="Rusch D."/>
            <person name="Podicherti R."/>
            <person name="Tsui H.-C.T."/>
            <person name="Winkler M.E."/>
        </authorList>
    </citation>
    <scope>NUCLEOTIDE SEQUENCE</scope>
</reference>
<proteinExistence type="predicted"/>
<organism evidence="1">
    <name type="scientific">marine metagenome</name>
    <dbReference type="NCBI Taxonomy" id="408172"/>
    <lineage>
        <taxon>unclassified sequences</taxon>
        <taxon>metagenomes</taxon>
        <taxon>ecological metagenomes</taxon>
    </lineage>
</organism>
<sequence length="81" mass="9712">MYIEMEKIVENRSKLPYKHTVNGGLYDRGTCDSYYRRGIKPHYWPDGTHHGKKITDLTPYQVKIYMKGYNDNEADGFYKEW</sequence>
<evidence type="ECO:0000313" key="1">
    <source>
        <dbReference type="EMBL" id="SVD24978.1"/>
    </source>
</evidence>
<gene>
    <name evidence="1" type="ORF">METZ01_LOCUS377832</name>
</gene>
<accession>A0A382TU30</accession>
<dbReference type="AlphaFoldDB" id="A0A382TU30"/>